<sequence length="230" mass="26188">MDTATASGPGAISCITAAERQLRSDSPMLVDGNRATGGRFVALTKAALALDVGDSSYPWPRRYAITFSPCLRKFSWDPYSPVYKSSDVERTRNSYLRTTIPFASLTREKQLQRMEMWEENLRRHVHDGLNPLEEAPVPQTPKKRSKQNKKRQLKKQREIRLKAEREQLYQPLQQPPPQYLQQTPMPGVRPCWRDKHASKFQRSHPPPAYQHGGHNFLPAFGAAGGFHPAV</sequence>
<accession>A0A3R7M055</accession>
<gene>
    <name evidence="2" type="ORF">TraAM80_09566</name>
</gene>
<keyword evidence="3" id="KW-1185">Reference proteome</keyword>
<dbReference type="EMBL" id="MKGL01000623">
    <property type="protein sequence ID" value="RNE96935.1"/>
    <property type="molecule type" value="Genomic_DNA"/>
</dbReference>
<organism evidence="2 3">
    <name type="scientific">Trypanosoma rangeli</name>
    <dbReference type="NCBI Taxonomy" id="5698"/>
    <lineage>
        <taxon>Eukaryota</taxon>
        <taxon>Discoba</taxon>
        <taxon>Euglenozoa</taxon>
        <taxon>Kinetoplastea</taxon>
        <taxon>Metakinetoplastina</taxon>
        <taxon>Trypanosomatida</taxon>
        <taxon>Trypanosomatidae</taxon>
        <taxon>Trypanosoma</taxon>
        <taxon>Herpetosoma</taxon>
    </lineage>
</organism>
<dbReference type="AlphaFoldDB" id="A0A3R7M055"/>
<name>A0A3R7M055_TRYRA</name>
<evidence type="ECO:0000313" key="2">
    <source>
        <dbReference type="EMBL" id="RNE96935.1"/>
    </source>
</evidence>
<evidence type="ECO:0000256" key="1">
    <source>
        <dbReference type="SAM" id="MobiDB-lite"/>
    </source>
</evidence>
<evidence type="ECO:0000313" key="3">
    <source>
        <dbReference type="Proteomes" id="UP000283634"/>
    </source>
</evidence>
<proteinExistence type="predicted"/>
<feature type="compositionally biased region" description="Basic residues" evidence="1">
    <location>
        <begin position="141"/>
        <end position="154"/>
    </location>
</feature>
<dbReference type="Proteomes" id="UP000283634">
    <property type="component" value="Unassembled WGS sequence"/>
</dbReference>
<dbReference type="RefSeq" id="XP_029233898.1">
    <property type="nucleotide sequence ID" value="XM_029386242.1"/>
</dbReference>
<comment type="caution">
    <text evidence="2">The sequence shown here is derived from an EMBL/GenBank/DDBJ whole genome shotgun (WGS) entry which is preliminary data.</text>
</comment>
<dbReference type="OrthoDB" id="10549172at2759"/>
<reference evidence="2 3" key="1">
    <citation type="journal article" date="2018" name="BMC Genomics">
        <title>Genomic comparison of Trypanosoma conorhini and Trypanosoma rangeli to Trypanosoma cruzi strains of high and low virulence.</title>
        <authorList>
            <person name="Bradwell K.R."/>
            <person name="Koparde V.N."/>
            <person name="Matveyev A.V."/>
            <person name="Serrano M.G."/>
            <person name="Alves J.M."/>
            <person name="Parikh H."/>
            <person name="Huang B."/>
            <person name="Lee V."/>
            <person name="Espinosa-Alvarez O."/>
            <person name="Ortiz P.A."/>
            <person name="Costa-Martins A.G."/>
            <person name="Teixeira M.M."/>
            <person name="Buck G.A."/>
        </authorList>
    </citation>
    <scope>NUCLEOTIDE SEQUENCE [LARGE SCALE GENOMIC DNA]</scope>
    <source>
        <strain evidence="2 3">AM80</strain>
    </source>
</reference>
<protein>
    <submittedName>
        <fullName evidence="2">Uncharacterized protein</fullName>
    </submittedName>
</protein>
<dbReference type="GeneID" id="40333499"/>
<feature type="region of interest" description="Disordered" evidence="1">
    <location>
        <begin position="128"/>
        <end position="156"/>
    </location>
</feature>